<organism evidence="4 5">
    <name type="scientific">Senegalimassilia anaerobia</name>
    <dbReference type="NCBI Taxonomy" id="1473216"/>
    <lineage>
        <taxon>Bacteria</taxon>
        <taxon>Bacillati</taxon>
        <taxon>Actinomycetota</taxon>
        <taxon>Coriobacteriia</taxon>
        <taxon>Coriobacteriales</taxon>
        <taxon>Coriobacteriaceae</taxon>
        <taxon>Senegalimassilia</taxon>
    </lineage>
</organism>
<dbReference type="STRING" id="1034345.GCA_000236865_01473"/>
<dbReference type="AlphaFoldDB" id="A0A369LDV7"/>
<feature type="domain" description="Thioesterase" evidence="3">
    <location>
        <begin position="80"/>
        <end position="153"/>
    </location>
</feature>
<dbReference type="Gene3D" id="3.10.129.10">
    <property type="entry name" value="Hotdog Thioesterase"/>
    <property type="match status" value="1"/>
</dbReference>
<comment type="similarity">
    <text evidence="1">Belongs to the thioesterase PaaI family.</text>
</comment>
<gene>
    <name evidence="4" type="ORF">C1880_00170</name>
</gene>
<protein>
    <recommendedName>
        <fullName evidence="3">Thioesterase domain-containing protein</fullName>
    </recommendedName>
</protein>
<dbReference type="PANTHER" id="PTHR21660:SF1">
    <property type="entry name" value="ACYL-COENZYME A THIOESTERASE 13"/>
    <property type="match status" value="1"/>
</dbReference>
<dbReference type="Proteomes" id="UP000253792">
    <property type="component" value="Unassembled WGS sequence"/>
</dbReference>
<keyword evidence="2" id="KW-0378">Hydrolase</keyword>
<evidence type="ECO:0000256" key="1">
    <source>
        <dbReference type="ARBA" id="ARBA00008324"/>
    </source>
</evidence>
<dbReference type="SUPFAM" id="SSF54637">
    <property type="entry name" value="Thioesterase/thiol ester dehydrase-isomerase"/>
    <property type="match status" value="1"/>
</dbReference>
<comment type="caution">
    <text evidence="4">The sequence shown here is derived from an EMBL/GenBank/DDBJ whole genome shotgun (WGS) entry which is preliminary data.</text>
</comment>
<sequence>MRCLWCSDLLGGAFEFHCQFGQFVTMVEERKLLMEAYVRESLLEMYETNRQWLGNLEPEVMEEGFVRNSVVVPEKACNFFGNAFGGYLMSLVDICGCAAPWTLGKYVVTQTCDVHFIRGVMLGEHVFIEARDVRTGRTSSIADVRIVDEQGNVRLTATVTMHIVRDIKPEDVGVQQKLE</sequence>
<dbReference type="EMBL" id="PPTP01000001">
    <property type="protein sequence ID" value="RDB57282.1"/>
    <property type="molecule type" value="Genomic_DNA"/>
</dbReference>
<name>A0A369LDV7_9ACTN</name>
<proteinExistence type="inferred from homology"/>
<reference evidence="4 5" key="1">
    <citation type="journal article" date="2018" name="Elife">
        <title>Discovery and characterization of a prevalent human gut bacterial enzyme sufficient for the inactivation of a family of plant toxins.</title>
        <authorList>
            <person name="Koppel N."/>
            <person name="Bisanz J.E."/>
            <person name="Pandelia M.E."/>
            <person name="Turnbaugh P.J."/>
            <person name="Balskus E.P."/>
        </authorList>
    </citation>
    <scope>NUCLEOTIDE SEQUENCE [LARGE SCALE GENOMIC DNA]</scope>
    <source>
        <strain evidence="5">anaerobia AP69FAA</strain>
    </source>
</reference>
<dbReference type="CDD" id="cd03443">
    <property type="entry name" value="PaaI_thioesterase"/>
    <property type="match status" value="1"/>
</dbReference>
<evidence type="ECO:0000313" key="5">
    <source>
        <dbReference type="Proteomes" id="UP000253792"/>
    </source>
</evidence>
<dbReference type="NCBIfam" id="TIGR00369">
    <property type="entry name" value="unchar_dom_1"/>
    <property type="match status" value="1"/>
</dbReference>
<dbReference type="Pfam" id="PF03061">
    <property type="entry name" value="4HBT"/>
    <property type="match status" value="1"/>
</dbReference>
<dbReference type="PANTHER" id="PTHR21660">
    <property type="entry name" value="THIOESTERASE SUPERFAMILY MEMBER-RELATED"/>
    <property type="match status" value="1"/>
</dbReference>
<evidence type="ECO:0000259" key="3">
    <source>
        <dbReference type="Pfam" id="PF03061"/>
    </source>
</evidence>
<evidence type="ECO:0000313" key="4">
    <source>
        <dbReference type="EMBL" id="RDB57282.1"/>
    </source>
</evidence>
<accession>A0A369LDV7</accession>
<dbReference type="GO" id="GO:0047617">
    <property type="term" value="F:fatty acyl-CoA hydrolase activity"/>
    <property type="evidence" value="ECO:0007669"/>
    <property type="project" value="InterPro"/>
</dbReference>
<keyword evidence="5" id="KW-1185">Reference proteome</keyword>
<dbReference type="InterPro" id="IPR006683">
    <property type="entry name" value="Thioestr_dom"/>
</dbReference>
<dbReference type="InterPro" id="IPR003736">
    <property type="entry name" value="PAAI_dom"/>
</dbReference>
<dbReference type="InterPro" id="IPR029069">
    <property type="entry name" value="HotDog_dom_sf"/>
</dbReference>
<dbReference type="InterPro" id="IPR039298">
    <property type="entry name" value="ACOT13"/>
</dbReference>
<dbReference type="OrthoDB" id="3199440at2"/>
<evidence type="ECO:0000256" key="2">
    <source>
        <dbReference type="ARBA" id="ARBA00022801"/>
    </source>
</evidence>